<dbReference type="Proteomes" id="UP000013243">
    <property type="component" value="Chromosome"/>
</dbReference>
<proteinExistence type="predicted"/>
<dbReference type="GeneID" id="28248771"/>
<sequence length="238" mass="25939">MKGQSLRDEFENCGRIWLRNAISKADLARFDCAAGGSEQAGQRLDASAALNDALSRESSLLRALRCLAPAAEPVRIVAFNKSEKANWGVPWHQDRIIAVAAKADVAGYMNWTHKSGVWHCEPPRAILENMLFVRIHLDDSDHSNGAMEIALGSHAAGVVRTADAAAVANTYPIETCTAKRGDVLVLKMLTLHASQPAKVQSGGRVLRVDFSSSHLPPPLSWGWQSRQSSRLMPEGEHQ</sequence>
<dbReference type="GO" id="GO:0016706">
    <property type="term" value="F:2-oxoglutarate-dependent dioxygenase activity"/>
    <property type="evidence" value="ECO:0007669"/>
    <property type="project" value="UniProtKB-ARBA"/>
</dbReference>
<reference evidence="1 2" key="1">
    <citation type="journal article" date="2016" name="ISME J.">
        <title>Global occurrence and heterogeneity of the Roseobacter-clade species Ruegeria mobilis.</title>
        <authorList>
            <person name="Sonnenschein E."/>
            <person name="Gram L."/>
        </authorList>
    </citation>
    <scope>NUCLEOTIDE SEQUENCE [LARGE SCALE GENOMIC DNA]</scope>
    <source>
        <strain evidence="1 2">F1926</strain>
    </source>
</reference>
<dbReference type="AlphaFoldDB" id="A0A1B0ZZL6"/>
<evidence type="ECO:0000313" key="1">
    <source>
        <dbReference type="EMBL" id="ANP39731.1"/>
    </source>
</evidence>
<name>A0A1B0ZZL6_9RHOB</name>
<protein>
    <recommendedName>
        <fullName evidence="3">Phytanoyl-CoA dioxygenase</fullName>
    </recommendedName>
</protein>
<dbReference type="OrthoDB" id="9791262at2"/>
<dbReference type="STRING" id="1265309.K529_003025"/>
<dbReference type="Gene3D" id="2.60.120.620">
    <property type="entry name" value="q2cbj1_9rhob like domain"/>
    <property type="match status" value="1"/>
</dbReference>
<accession>A0A1B0ZZL6</accession>
<dbReference type="InterPro" id="IPR008775">
    <property type="entry name" value="Phytyl_CoA_dOase-like"/>
</dbReference>
<dbReference type="SUPFAM" id="SSF51197">
    <property type="entry name" value="Clavaminate synthase-like"/>
    <property type="match status" value="1"/>
</dbReference>
<dbReference type="RefSeq" id="WP_005619138.1">
    <property type="nucleotide sequence ID" value="NZ_CP015230.1"/>
</dbReference>
<organism evidence="1 2">
    <name type="scientific">Tritonibacter mobilis F1926</name>
    <dbReference type="NCBI Taxonomy" id="1265309"/>
    <lineage>
        <taxon>Bacteria</taxon>
        <taxon>Pseudomonadati</taxon>
        <taxon>Pseudomonadota</taxon>
        <taxon>Alphaproteobacteria</taxon>
        <taxon>Rhodobacterales</taxon>
        <taxon>Paracoccaceae</taxon>
        <taxon>Tritonibacter</taxon>
    </lineage>
</organism>
<dbReference type="EMBL" id="CP015230">
    <property type="protein sequence ID" value="ANP39731.1"/>
    <property type="molecule type" value="Genomic_DNA"/>
</dbReference>
<dbReference type="Pfam" id="PF05721">
    <property type="entry name" value="PhyH"/>
    <property type="match status" value="1"/>
</dbReference>
<gene>
    <name evidence="1" type="ORF">K529_003025</name>
</gene>
<dbReference type="KEGG" id="rmb:K529_003025"/>
<evidence type="ECO:0008006" key="3">
    <source>
        <dbReference type="Google" id="ProtNLM"/>
    </source>
</evidence>
<evidence type="ECO:0000313" key="2">
    <source>
        <dbReference type="Proteomes" id="UP000013243"/>
    </source>
</evidence>